<keyword evidence="1" id="KW-0175">Coiled coil</keyword>
<reference evidence="2 3" key="1">
    <citation type="submission" date="2019-02" db="EMBL/GenBank/DDBJ databases">
        <title>Deep-cultivation of Planctomycetes and their phenomic and genomic characterization uncovers novel biology.</title>
        <authorList>
            <person name="Wiegand S."/>
            <person name="Jogler M."/>
            <person name="Boedeker C."/>
            <person name="Pinto D."/>
            <person name="Vollmers J."/>
            <person name="Rivas-Marin E."/>
            <person name="Kohn T."/>
            <person name="Peeters S.H."/>
            <person name="Heuer A."/>
            <person name="Rast P."/>
            <person name="Oberbeckmann S."/>
            <person name="Bunk B."/>
            <person name="Jeske O."/>
            <person name="Meyerdierks A."/>
            <person name="Storesund J.E."/>
            <person name="Kallscheuer N."/>
            <person name="Luecker S."/>
            <person name="Lage O.M."/>
            <person name="Pohl T."/>
            <person name="Merkel B.J."/>
            <person name="Hornburger P."/>
            <person name="Mueller R.-W."/>
            <person name="Bruemmer F."/>
            <person name="Labrenz M."/>
            <person name="Spormann A.M."/>
            <person name="Op Den Camp H."/>
            <person name="Overmann J."/>
            <person name="Amann R."/>
            <person name="Jetten M.S.M."/>
            <person name="Mascher T."/>
            <person name="Medema M.H."/>
            <person name="Devos D.P."/>
            <person name="Kaster A.-K."/>
            <person name="Ovreas L."/>
            <person name="Rohde M."/>
            <person name="Galperin M.Y."/>
            <person name="Jogler C."/>
        </authorList>
    </citation>
    <scope>NUCLEOTIDE SEQUENCE [LARGE SCALE GENOMIC DNA]</scope>
    <source>
        <strain evidence="2 3">Poly59</strain>
    </source>
</reference>
<comment type="caution">
    <text evidence="2">The sequence shown here is derived from an EMBL/GenBank/DDBJ whole genome shotgun (WGS) entry which is preliminary data.</text>
</comment>
<dbReference type="AlphaFoldDB" id="A0A5C6EMN7"/>
<evidence type="ECO:0000313" key="2">
    <source>
        <dbReference type="EMBL" id="TWU49407.1"/>
    </source>
</evidence>
<dbReference type="OrthoDB" id="253764at2"/>
<keyword evidence="3" id="KW-1185">Reference proteome</keyword>
<organism evidence="2 3">
    <name type="scientific">Rubripirellula reticaptiva</name>
    <dbReference type="NCBI Taxonomy" id="2528013"/>
    <lineage>
        <taxon>Bacteria</taxon>
        <taxon>Pseudomonadati</taxon>
        <taxon>Planctomycetota</taxon>
        <taxon>Planctomycetia</taxon>
        <taxon>Pirellulales</taxon>
        <taxon>Pirellulaceae</taxon>
        <taxon>Rubripirellula</taxon>
    </lineage>
</organism>
<protein>
    <submittedName>
        <fullName evidence="2">Chromosome partition protein Smc</fullName>
    </submittedName>
</protein>
<dbReference type="Gene3D" id="1.10.287.1490">
    <property type="match status" value="1"/>
</dbReference>
<accession>A0A5C6EMN7</accession>
<dbReference type="RefSeq" id="WP_146535670.1">
    <property type="nucleotide sequence ID" value="NZ_SJPX01000004.1"/>
</dbReference>
<evidence type="ECO:0000313" key="3">
    <source>
        <dbReference type="Proteomes" id="UP000317977"/>
    </source>
</evidence>
<proteinExistence type="predicted"/>
<gene>
    <name evidence="2" type="primary">smc_8</name>
    <name evidence="2" type="ORF">Poly59_40220</name>
</gene>
<name>A0A5C6EMN7_9BACT</name>
<dbReference type="Proteomes" id="UP000317977">
    <property type="component" value="Unassembled WGS sequence"/>
</dbReference>
<sequence length="282" mass="31743">MTLLGKSFTALILILSAVFMVLALAVNASHRNWRDVVLTGVNGQPGLKAKIEAISRENEQLNIQRENSQASLDREQAARRTALAALQTQLDQLKSDLQQSESSVQALTAQVQELTQTDLSRAQELERLTAENSTLRQKVRDEQQNRDSLFTQTLELTDQMNKLRGFKQQLEERNAQLMAQVTRFEEVVTSKGIDINAPLDGAPPMRNGKILEIDRPRRLVLVSIGYDEGLREGHMLEVTRGGVYKGKVKIRKTEPDRSVGEIMEDYSQGIMQENDRVDTTLD</sequence>
<feature type="coiled-coil region" evidence="1">
    <location>
        <begin position="51"/>
        <end position="187"/>
    </location>
</feature>
<evidence type="ECO:0000256" key="1">
    <source>
        <dbReference type="SAM" id="Coils"/>
    </source>
</evidence>
<dbReference type="EMBL" id="SJPX01000004">
    <property type="protein sequence ID" value="TWU49407.1"/>
    <property type="molecule type" value="Genomic_DNA"/>
</dbReference>